<name>A0A5K1JEX1_9ACTN</name>
<protein>
    <recommendedName>
        <fullName evidence="3">Neutral/alkaline non-lysosomal ceramidase N-terminal domain-containing protein</fullName>
    </recommendedName>
</protein>
<gene>
    <name evidence="1" type="ORF">CKJAJONC_00681</name>
</gene>
<evidence type="ECO:0008006" key="3">
    <source>
        <dbReference type="Google" id="ProtNLM"/>
    </source>
</evidence>
<evidence type="ECO:0000313" key="2">
    <source>
        <dbReference type="Proteomes" id="UP000368032"/>
    </source>
</evidence>
<dbReference type="RefSeq" id="WP_152068404.1">
    <property type="nucleotide sequence ID" value="NZ_CABWIF010000052.1"/>
</dbReference>
<dbReference type="EMBL" id="CABWIF010000052">
    <property type="protein sequence ID" value="VWM02770.1"/>
    <property type="molecule type" value="Genomic_DNA"/>
</dbReference>
<organism evidence="1 2">
    <name type="scientific">Collinsella aerofaciens</name>
    <dbReference type="NCBI Taxonomy" id="74426"/>
    <lineage>
        <taxon>Bacteria</taxon>
        <taxon>Bacillati</taxon>
        <taxon>Actinomycetota</taxon>
        <taxon>Coriobacteriia</taxon>
        <taxon>Coriobacteriales</taxon>
        <taxon>Coriobacteriaceae</taxon>
        <taxon>Collinsella</taxon>
    </lineage>
</organism>
<reference evidence="1 2" key="1">
    <citation type="submission" date="2019-10" db="EMBL/GenBank/DDBJ databases">
        <authorList>
            <person name="Wolf R A."/>
        </authorList>
    </citation>
    <scope>NUCLEOTIDE SEQUENCE [LARGE SCALE GENOMIC DNA]</scope>
    <source>
        <strain evidence="1">Collinsella_aerofaciens_DSM_13712</strain>
    </source>
</reference>
<accession>A0A5K1JEX1</accession>
<sequence>MDEGEMRAGAARVAIDLGDVLPFDGFDELRHEVFARALIIEGTGRRACVLSLEVTSIAPALLADLREVVEDAANCSGAYSWVVPTHTFSMPHVRTPGHLADDATRNRNERYRAALVAAARTAVERAVAGIRSATLATVEGECPVNVNRDIETPAGWWLGSNPGGFADHTMPVLAIRDAGGEYVAVLATADVQSSVLDGSRDSEGRHMASGDLFGFAAMSLERELGGVALLLPGAAGDQGPAERAMNVLFDAAGVKQTVDAHEDGYRMLHQQGQALGDALVEAARMAREDDATGIDARTVDVLLPAQTRADFHSLAPHRTYEFHAAGEQRTRVYLLRLGNVELVGVQPEVSSAFGATVRAARSGSVFFATLVNGGQKYLPAPDAYEKITYEAMNSGFAAGSHERLVEIIIAALNAA</sequence>
<proteinExistence type="predicted"/>
<dbReference type="Proteomes" id="UP000368032">
    <property type="component" value="Unassembled WGS sequence"/>
</dbReference>
<dbReference type="AlphaFoldDB" id="A0A5K1JEX1"/>
<evidence type="ECO:0000313" key="1">
    <source>
        <dbReference type="EMBL" id="VWM02770.1"/>
    </source>
</evidence>